<dbReference type="AlphaFoldDB" id="A0AAD5MGA7"/>
<dbReference type="Proteomes" id="UP001196413">
    <property type="component" value="Unassembled WGS sequence"/>
</dbReference>
<dbReference type="EMBL" id="JAHQIW010003284">
    <property type="protein sequence ID" value="KAJ1358035.1"/>
    <property type="molecule type" value="Genomic_DNA"/>
</dbReference>
<feature type="compositionally biased region" description="Polar residues" evidence="1">
    <location>
        <begin position="7"/>
        <end position="26"/>
    </location>
</feature>
<evidence type="ECO:0000313" key="2">
    <source>
        <dbReference type="EMBL" id="KAJ1358035.1"/>
    </source>
</evidence>
<evidence type="ECO:0000256" key="1">
    <source>
        <dbReference type="SAM" id="MobiDB-lite"/>
    </source>
</evidence>
<gene>
    <name evidence="2" type="ORF">KIN20_016339</name>
</gene>
<protein>
    <submittedName>
        <fullName evidence="2">Uncharacterized protein</fullName>
    </submittedName>
</protein>
<name>A0AAD5MGA7_PARTN</name>
<comment type="caution">
    <text evidence="2">The sequence shown here is derived from an EMBL/GenBank/DDBJ whole genome shotgun (WGS) entry which is preliminary data.</text>
</comment>
<evidence type="ECO:0000313" key="3">
    <source>
        <dbReference type="Proteomes" id="UP001196413"/>
    </source>
</evidence>
<organism evidence="2 3">
    <name type="scientific">Parelaphostrongylus tenuis</name>
    <name type="common">Meningeal worm</name>
    <dbReference type="NCBI Taxonomy" id="148309"/>
    <lineage>
        <taxon>Eukaryota</taxon>
        <taxon>Metazoa</taxon>
        <taxon>Ecdysozoa</taxon>
        <taxon>Nematoda</taxon>
        <taxon>Chromadorea</taxon>
        <taxon>Rhabditida</taxon>
        <taxon>Rhabditina</taxon>
        <taxon>Rhabditomorpha</taxon>
        <taxon>Strongyloidea</taxon>
        <taxon>Metastrongylidae</taxon>
        <taxon>Parelaphostrongylus</taxon>
    </lineage>
</organism>
<sequence>MLAADSDPQSPLVSSPTYSAGTNASEFSKKTLRLSKELEIRPLMKLNETTEVFLAN</sequence>
<proteinExistence type="predicted"/>
<accession>A0AAD5MGA7</accession>
<feature type="region of interest" description="Disordered" evidence="1">
    <location>
        <begin position="1"/>
        <end position="26"/>
    </location>
</feature>
<reference evidence="2" key="1">
    <citation type="submission" date="2021-06" db="EMBL/GenBank/DDBJ databases">
        <title>Parelaphostrongylus tenuis whole genome reference sequence.</title>
        <authorList>
            <person name="Garwood T.J."/>
            <person name="Larsen P.A."/>
            <person name="Fountain-Jones N.M."/>
            <person name="Garbe J.R."/>
            <person name="Macchietto M.G."/>
            <person name="Kania S.A."/>
            <person name="Gerhold R.W."/>
            <person name="Richards J.E."/>
            <person name="Wolf T.M."/>
        </authorList>
    </citation>
    <scope>NUCLEOTIDE SEQUENCE</scope>
    <source>
        <strain evidence="2">MNPRO001-30</strain>
        <tissue evidence="2">Meninges</tissue>
    </source>
</reference>
<keyword evidence="3" id="KW-1185">Reference proteome</keyword>